<dbReference type="Pfam" id="PF07670">
    <property type="entry name" value="Gate"/>
    <property type="match status" value="1"/>
</dbReference>
<dbReference type="PANTHER" id="PTHR10590">
    <property type="entry name" value="SODIUM/NUCLEOSIDE COTRANSPORTER"/>
    <property type="match status" value="1"/>
</dbReference>
<dbReference type="InterPro" id="IPR011657">
    <property type="entry name" value="CNT_C_dom"/>
</dbReference>
<evidence type="ECO:0000259" key="3">
    <source>
        <dbReference type="Pfam" id="PF07670"/>
    </source>
</evidence>
<sequence length="214" mass="23379">MGTSAAESLNAAGNIFIGQSESPLLIRPFIKDMTSSELHAVCTGGFATIAGSVMAAYILYGVIGASQSIKLVANIAVNLIAFIAILEFVNTTLTWFGARVGLEEPGYENLTFQLICSYLFWPVAFLMGVEMVDCRKVAELIGVKTFVNEFVAYTELSVYINNQKNLTWYEGLVNTTSNSTNLTYTGAWYYNKGDIVYNDLNITLVGGLLQVLVF</sequence>
<dbReference type="InterPro" id="IPR011642">
    <property type="entry name" value="Gate_dom"/>
</dbReference>
<dbReference type="PANTHER" id="PTHR10590:SF4">
    <property type="entry name" value="SOLUTE CARRIER FAMILY 28 MEMBER 3"/>
    <property type="match status" value="1"/>
</dbReference>
<evidence type="ECO:0000313" key="4">
    <source>
        <dbReference type="EMBL" id="KAJ8314278.1"/>
    </source>
</evidence>
<dbReference type="Proteomes" id="UP001217089">
    <property type="component" value="Unassembled WGS sequence"/>
</dbReference>
<dbReference type="EMBL" id="JARBDR010000342">
    <property type="protein sequence ID" value="KAJ8314278.1"/>
    <property type="molecule type" value="Genomic_DNA"/>
</dbReference>
<protein>
    <submittedName>
        <fullName evidence="4">Uncharacterized protein</fullName>
    </submittedName>
</protein>
<keyword evidence="1" id="KW-0812">Transmembrane</keyword>
<keyword evidence="1" id="KW-0472">Membrane</keyword>
<evidence type="ECO:0000256" key="1">
    <source>
        <dbReference type="SAM" id="Phobius"/>
    </source>
</evidence>
<feature type="transmembrane region" description="Helical" evidence="1">
    <location>
        <begin position="110"/>
        <end position="129"/>
    </location>
</feature>
<comment type="caution">
    <text evidence="4">The sequence shown here is derived from an EMBL/GenBank/DDBJ whole genome shotgun (WGS) entry which is preliminary data.</text>
</comment>
<gene>
    <name evidence="4" type="ORF">KUTeg_008839</name>
</gene>
<proteinExistence type="predicted"/>
<keyword evidence="1" id="KW-1133">Transmembrane helix</keyword>
<reference evidence="4 5" key="1">
    <citation type="submission" date="2022-12" db="EMBL/GenBank/DDBJ databases">
        <title>Chromosome-level genome of Tegillarca granosa.</title>
        <authorList>
            <person name="Kim J."/>
        </authorList>
    </citation>
    <scope>NUCLEOTIDE SEQUENCE [LARGE SCALE GENOMIC DNA]</scope>
    <source>
        <strain evidence="4">Teg-2019</strain>
        <tissue evidence="4">Adductor muscle</tissue>
    </source>
</reference>
<feature type="transmembrane region" description="Helical" evidence="1">
    <location>
        <begin position="38"/>
        <end position="63"/>
    </location>
</feature>
<feature type="transmembrane region" description="Helical" evidence="1">
    <location>
        <begin position="75"/>
        <end position="98"/>
    </location>
</feature>
<keyword evidence="5" id="KW-1185">Reference proteome</keyword>
<feature type="domain" description="Concentrative nucleoside transporter C-terminal" evidence="2">
    <location>
        <begin position="63"/>
        <end position="164"/>
    </location>
</feature>
<evidence type="ECO:0000313" key="5">
    <source>
        <dbReference type="Proteomes" id="UP001217089"/>
    </source>
</evidence>
<name>A0ABQ9FF36_TEGGR</name>
<organism evidence="4 5">
    <name type="scientific">Tegillarca granosa</name>
    <name type="common">Malaysian cockle</name>
    <name type="synonym">Anadara granosa</name>
    <dbReference type="NCBI Taxonomy" id="220873"/>
    <lineage>
        <taxon>Eukaryota</taxon>
        <taxon>Metazoa</taxon>
        <taxon>Spiralia</taxon>
        <taxon>Lophotrochozoa</taxon>
        <taxon>Mollusca</taxon>
        <taxon>Bivalvia</taxon>
        <taxon>Autobranchia</taxon>
        <taxon>Pteriomorphia</taxon>
        <taxon>Arcoida</taxon>
        <taxon>Arcoidea</taxon>
        <taxon>Arcidae</taxon>
        <taxon>Tegillarca</taxon>
    </lineage>
</organism>
<feature type="domain" description="Nucleoside transporter/FeoB GTPase Gate" evidence="3">
    <location>
        <begin position="1"/>
        <end position="59"/>
    </location>
</feature>
<evidence type="ECO:0000259" key="2">
    <source>
        <dbReference type="Pfam" id="PF07662"/>
    </source>
</evidence>
<dbReference type="Pfam" id="PF07662">
    <property type="entry name" value="Nucleos_tra2_C"/>
    <property type="match status" value="1"/>
</dbReference>
<dbReference type="InterPro" id="IPR008276">
    <property type="entry name" value="C_nuclsd_transpt"/>
</dbReference>
<accession>A0ABQ9FF36</accession>